<dbReference type="Gene3D" id="3.40.50.11090">
    <property type="match status" value="1"/>
</dbReference>
<dbReference type="PANTHER" id="PTHR46401:SF2">
    <property type="entry name" value="GLYCOSYLTRANSFERASE WBBK-RELATED"/>
    <property type="match status" value="1"/>
</dbReference>
<sequence length="351" mass="39428">MFDFTFVLPGSGAVPVGGFKIVYEYANRLTLLGYKVSVVHSPNIELSLKPSSIKRGLGYIKRSIDKSYIPRWLELHSEVDVRWVPKLQAKYLGNSKVFVATAWQTARSVAETAGKDAKGIYLIQDYETWSGSAQEVKATYAFDLTNIAISRWLQEIVISTGNDCHYIPNALESKDFYITQSIEDRNPCNIGVLFHPRESKNFATSLEALKIVKQRHPMLRAKVFGATRPEYAFPEWVDFHFRPAKAELRELYNSCAIFLTASKTEGWGLTGCEALQCGCALVASNIPGHREYAIEGETALLFPALSPQTAASRIEELISDRTLRIELSTRGNQLVNTFTWDRAINSFLKLT</sequence>
<dbReference type="STRING" id="856736.SAMN04488058_11070"/>
<dbReference type="SUPFAM" id="SSF53756">
    <property type="entry name" value="UDP-Glycosyltransferase/glycogen phosphorylase"/>
    <property type="match status" value="1"/>
</dbReference>
<gene>
    <name evidence="3" type="ORF">SAMN04488058_11070</name>
</gene>
<evidence type="ECO:0000259" key="2">
    <source>
        <dbReference type="Pfam" id="PF00534"/>
    </source>
</evidence>
<keyword evidence="4" id="KW-1185">Reference proteome</keyword>
<organism evidence="3 4">
    <name type="scientific">Deinococcus reticulitermitis</name>
    <dbReference type="NCBI Taxonomy" id="856736"/>
    <lineage>
        <taxon>Bacteria</taxon>
        <taxon>Thermotogati</taxon>
        <taxon>Deinococcota</taxon>
        <taxon>Deinococci</taxon>
        <taxon>Deinococcales</taxon>
        <taxon>Deinococcaceae</taxon>
        <taxon>Deinococcus</taxon>
    </lineage>
</organism>
<dbReference type="EMBL" id="FNZA01000010">
    <property type="protein sequence ID" value="SEJ54662.1"/>
    <property type="molecule type" value="Genomic_DNA"/>
</dbReference>
<dbReference type="RefSeq" id="WP_092264779.1">
    <property type="nucleotide sequence ID" value="NZ_FNZA01000010.1"/>
</dbReference>
<dbReference type="OrthoDB" id="9772485at2"/>
<evidence type="ECO:0000256" key="1">
    <source>
        <dbReference type="ARBA" id="ARBA00022679"/>
    </source>
</evidence>
<feature type="domain" description="Glycosyl transferase family 1" evidence="2">
    <location>
        <begin position="198"/>
        <end position="331"/>
    </location>
</feature>
<keyword evidence="1 3" id="KW-0808">Transferase</keyword>
<evidence type="ECO:0000313" key="4">
    <source>
        <dbReference type="Proteomes" id="UP000199223"/>
    </source>
</evidence>
<dbReference type="CDD" id="cd03801">
    <property type="entry name" value="GT4_PimA-like"/>
    <property type="match status" value="1"/>
</dbReference>
<dbReference type="InterPro" id="IPR001296">
    <property type="entry name" value="Glyco_trans_1"/>
</dbReference>
<dbReference type="Gene3D" id="3.40.50.2000">
    <property type="entry name" value="Glycogen Phosphorylase B"/>
    <property type="match status" value="1"/>
</dbReference>
<protein>
    <submittedName>
        <fullName evidence="3">Glycosyltransferase involved in cell wall bisynthesis</fullName>
    </submittedName>
</protein>
<dbReference type="AlphaFoldDB" id="A0A1H6ZY59"/>
<dbReference type="Pfam" id="PF00534">
    <property type="entry name" value="Glycos_transf_1"/>
    <property type="match status" value="1"/>
</dbReference>
<dbReference type="GO" id="GO:0016757">
    <property type="term" value="F:glycosyltransferase activity"/>
    <property type="evidence" value="ECO:0007669"/>
    <property type="project" value="InterPro"/>
</dbReference>
<evidence type="ECO:0000313" key="3">
    <source>
        <dbReference type="EMBL" id="SEJ54662.1"/>
    </source>
</evidence>
<proteinExistence type="predicted"/>
<dbReference type="Proteomes" id="UP000199223">
    <property type="component" value="Unassembled WGS sequence"/>
</dbReference>
<reference evidence="4" key="1">
    <citation type="submission" date="2016-10" db="EMBL/GenBank/DDBJ databases">
        <authorList>
            <person name="Varghese N."/>
            <person name="Submissions S."/>
        </authorList>
    </citation>
    <scope>NUCLEOTIDE SEQUENCE [LARGE SCALE GENOMIC DNA]</scope>
    <source>
        <strain evidence="4">CGMCC 1.10218</strain>
    </source>
</reference>
<dbReference type="GO" id="GO:0009103">
    <property type="term" value="P:lipopolysaccharide biosynthetic process"/>
    <property type="evidence" value="ECO:0007669"/>
    <property type="project" value="TreeGrafter"/>
</dbReference>
<accession>A0A1H6ZY59</accession>
<dbReference type="PANTHER" id="PTHR46401">
    <property type="entry name" value="GLYCOSYLTRANSFERASE WBBK-RELATED"/>
    <property type="match status" value="1"/>
</dbReference>
<name>A0A1H6ZY59_9DEIO</name>